<dbReference type="GO" id="GO:0004683">
    <property type="term" value="F:calcium/calmodulin-dependent protein kinase activity"/>
    <property type="evidence" value="ECO:0007669"/>
    <property type="project" value="InterPro"/>
</dbReference>
<evidence type="ECO:0000313" key="2">
    <source>
        <dbReference type="EMBL" id="CAA6800914.1"/>
    </source>
</evidence>
<dbReference type="NCBIfam" id="TIGR02246">
    <property type="entry name" value="SgcJ/EcaC family oxidoreductase"/>
    <property type="match status" value="1"/>
</dbReference>
<gene>
    <name evidence="2" type="ORF">HELGO_WM11007</name>
</gene>
<proteinExistence type="predicted"/>
<dbReference type="InterPro" id="IPR032710">
    <property type="entry name" value="NTF2-like_dom_sf"/>
</dbReference>
<dbReference type="InterPro" id="IPR013543">
    <property type="entry name" value="Ca/CaM-dep_prot_kinase-assoc"/>
</dbReference>
<name>A0A6S6S781_9BACT</name>
<dbReference type="SUPFAM" id="SSF54427">
    <property type="entry name" value="NTF2-like"/>
    <property type="match status" value="1"/>
</dbReference>
<dbReference type="InterPro" id="IPR011944">
    <property type="entry name" value="Steroid_delta5-4_isomerase"/>
</dbReference>
<reference evidence="2" key="1">
    <citation type="submission" date="2020-01" db="EMBL/GenBank/DDBJ databases">
        <authorList>
            <person name="Meier V. D."/>
            <person name="Meier V D."/>
        </authorList>
    </citation>
    <scope>NUCLEOTIDE SEQUENCE</scope>
    <source>
        <strain evidence="2">HLG_WM_MAG_12</strain>
    </source>
</reference>
<dbReference type="EMBL" id="CACVAW010000004">
    <property type="protein sequence ID" value="CAA6800914.1"/>
    <property type="molecule type" value="Genomic_DNA"/>
</dbReference>
<protein>
    <recommendedName>
        <fullName evidence="1">Calcium/calmodulin-dependent protein kinase II association-domain domain-containing protein</fullName>
    </recommendedName>
</protein>
<dbReference type="GO" id="GO:0005516">
    <property type="term" value="F:calmodulin binding"/>
    <property type="evidence" value="ECO:0007669"/>
    <property type="project" value="InterPro"/>
</dbReference>
<dbReference type="Pfam" id="PF08332">
    <property type="entry name" value="CaMKII_AD"/>
    <property type="match status" value="1"/>
</dbReference>
<dbReference type="AlphaFoldDB" id="A0A6S6S781"/>
<organism evidence="2">
    <name type="scientific">uncultured Campylobacterales bacterium</name>
    <dbReference type="NCBI Taxonomy" id="352960"/>
    <lineage>
        <taxon>Bacteria</taxon>
        <taxon>Pseudomonadati</taxon>
        <taxon>Campylobacterota</taxon>
        <taxon>Epsilonproteobacteria</taxon>
        <taxon>Campylobacterales</taxon>
        <taxon>environmental samples</taxon>
    </lineage>
</organism>
<accession>A0A6S6S781</accession>
<dbReference type="Gene3D" id="3.10.450.50">
    <property type="match status" value="1"/>
</dbReference>
<feature type="domain" description="Calcium/calmodulin-dependent protein kinase II association-domain" evidence="1">
    <location>
        <begin position="3"/>
        <end position="117"/>
    </location>
</feature>
<evidence type="ECO:0000259" key="1">
    <source>
        <dbReference type="Pfam" id="PF08332"/>
    </source>
</evidence>
<sequence>MNEEEILGLFDKWSNALSTQNLDDMISLYAKDSVLLPTFSFDVCPNPETKRNYFKPFLMKNYTVVLETYNIQNHGDIAINSGVYKFTNKQKIEIKARYTYVYKKIDNNWLIVQHHSSYLKGIINV</sequence>